<dbReference type="GO" id="GO:0070475">
    <property type="term" value="P:rRNA base methylation"/>
    <property type="evidence" value="ECO:0007669"/>
    <property type="project" value="TreeGrafter"/>
</dbReference>
<sequence length="629" mass="71830">MFSVEDATTTLCRSVVAAVAFRVKGPTEQYRCKATYSLTPQLSVSNLVMPEVNRVAAVVEEFRTVHSRFVKRFPRFFHEVMVKISRKGEFIIKVVFLNSFVEENDKYTLQEELGITVNESETVYEVWARSEDAKAFVDYLSSKVEMLVGVVAHVSLPSQQEEHLTGVKPDKTSAYIPLFKEDVITEYTPNNVPYTLFCDSFCEVNQPMEDEIYHTIVEFLDLNTNRKRGGLFSGRDVNSVYFTFKEYYSDTTTITTCPNVFEDTKRNGIACQLTRKDLLFEKLQDSVTRPASEEEQMHILITAGRHGLHPDTCKELVELSVKGKVTDVVYVSCNVESYARDMYILKEGYRTHHVRSFDFFPGTNYVMTVVHFRSLLLEPLRGNLLVLPIGVPGVGKSTFGGLLKKAFLETQNPPAPTQKQKKTTPVPQSQSFIPRTFAVIPSNVQVQYLQRDALFRECRDNGCSLRESRKRIEEEVYSRLSDGHRLFYSEEKPTRLLLYYDSTNGSAEARLKYRQSWSGRESASWLEGPSLELYFAYSDRQKLLERLQQRKDHPSFPEDAQGQDDKLKTIETVFDEMDTVEAISGSSLVRFCCDSGNTEKESLRVALLAVCAHLYFTNDIAHVLLSPEP</sequence>
<evidence type="ECO:0000313" key="6">
    <source>
        <dbReference type="Proteomes" id="UP000515908"/>
    </source>
</evidence>
<dbReference type="EMBL" id="LR877151">
    <property type="protein sequence ID" value="CAD2216734.1"/>
    <property type="molecule type" value="Genomic_DNA"/>
</dbReference>
<name>A0A7G2CD06_9TRYP</name>
<protein>
    <submittedName>
        <fullName evidence="5">Uncharacterized protein</fullName>
    </submittedName>
</protein>
<dbReference type="PROSITE" id="PS51687">
    <property type="entry name" value="SAM_MT_RNA_M5U"/>
    <property type="match status" value="1"/>
</dbReference>
<keyword evidence="2 4" id="KW-0808">Transferase</keyword>
<proteinExistence type="inferred from homology"/>
<dbReference type="PANTHER" id="PTHR11061:SF30">
    <property type="entry name" value="TRNA (URACIL(54)-C(5))-METHYLTRANSFERASE"/>
    <property type="match status" value="1"/>
</dbReference>
<evidence type="ECO:0000256" key="4">
    <source>
        <dbReference type="PROSITE-ProRule" id="PRU01024"/>
    </source>
</evidence>
<dbReference type="InterPro" id="IPR029063">
    <property type="entry name" value="SAM-dependent_MTases_sf"/>
</dbReference>
<gene>
    <name evidence="5" type="ORF">ADEAN_000420700</name>
</gene>
<dbReference type="AlphaFoldDB" id="A0A7G2CD06"/>
<dbReference type="Gene3D" id="2.40.50.1070">
    <property type="match status" value="1"/>
</dbReference>
<dbReference type="Proteomes" id="UP000515908">
    <property type="component" value="Chromosome 07"/>
</dbReference>
<dbReference type="VEuPathDB" id="TriTrypDB:ADEAN_000420700"/>
<dbReference type="InterPro" id="IPR010280">
    <property type="entry name" value="U5_MeTrfase_fam"/>
</dbReference>
<accession>A0A7G2CD06</accession>
<dbReference type="GO" id="GO:0070041">
    <property type="term" value="F:rRNA (uridine-C5-)-methyltransferase activity"/>
    <property type="evidence" value="ECO:0007669"/>
    <property type="project" value="TreeGrafter"/>
</dbReference>
<evidence type="ECO:0000256" key="2">
    <source>
        <dbReference type="ARBA" id="ARBA00022679"/>
    </source>
</evidence>
<dbReference type="PANTHER" id="PTHR11061">
    <property type="entry name" value="RNA M5U METHYLTRANSFERASE"/>
    <property type="match status" value="1"/>
</dbReference>
<keyword evidence="1 4" id="KW-0489">Methyltransferase</keyword>
<keyword evidence="3 4" id="KW-0949">S-adenosyl-L-methionine</keyword>
<evidence type="ECO:0000256" key="3">
    <source>
        <dbReference type="ARBA" id="ARBA00022691"/>
    </source>
</evidence>
<dbReference type="Gene3D" id="3.40.50.150">
    <property type="entry name" value="Vaccinia Virus protein VP39"/>
    <property type="match status" value="1"/>
</dbReference>
<feature type="binding site" evidence="4">
    <location>
        <position position="232"/>
    </location>
    <ligand>
        <name>S-adenosyl-L-methionine</name>
        <dbReference type="ChEBI" id="CHEBI:59789"/>
    </ligand>
</feature>
<feature type="active site" description="Nucleophile" evidence="4">
    <location>
        <position position="333"/>
    </location>
</feature>
<organism evidence="5 6">
    <name type="scientific">Angomonas deanei</name>
    <dbReference type="NCBI Taxonomy" id="59799"/>
    <lineage>
        <taxon>Eukaryota</taxon>
        <taxon>Discoba</taxon>
        <taxon>Euglenozoa</taxon>
        <taxon>Kinetoplastea</taxon>
        <taxon>Metakinetoplastina</taxon>
        <taxon>Trypanosomatida</taxon>
        <taxon>Trypanosomatidae</taxon>
        <taxon>Strigomonadinae</taxon>
        <taxon>Angomonas</taxon>
    </lineage>
</organism>
<keyword evidence="6" id="KW-1185">Reference proteome</keyword>
<comment type="caution">
    <text evidence="4">Lacks conserved residue(s) required for the propagation of feature annotation.</text>
</comment>
<comment type="similarity">
    <text evidence="4">Belongs to the class I-like SAM-binding methyltransferase superfamily. RNA M5U methyltransferase family.</text>
</comment>
<evidence type="ECO:0000256" key="1">
    <source>
        <dbReference type="ARBA" id="ARBA00022603"/>
    </source>
</evidence>
<reference evidence="5 6" key="1">
    <citation type="submission" date="2020-08" db="EMBL/GenBank/DDBJ databases">
        <authorList>
            <person name="Newling K."/>
            <person name="Davey J."/>
            <person name="Forrester S."/>
        </authorList>
    </citation>
    <scope>NUCLEOTIDE SEQUENCE [LARGE SCALE GENOMIC DNA]</scope>
    <source>
        <strain evidence="6">Crithidia deanei Carvalho (ATCC PRA-265)</strain>
    </source>
</reference>
<evidence type="ECO:0000313" key="5">
    <source>
        <dbReference type="EMBL" id="CAD2216734.1"/>
    </source>
</evidence>